<organism evidence="1">
    <name type="scientific">Oikopleura dioica</name>
    <name type="common">Tunicate</name>
    <dbReference type="NCBI Taxonomy" id="34765"/>
    <lineage>
        <taxon>Eukaryota</taxon>
        <taxon>Metazoa</taxon>
        <taxon>Chordata</taxon>
        <taxon>Tunicata</taxon>
        <taxon>Appendicularia</taxon>
        <taxon>Copelata</taxon>
        <taxon>Oikopleuridae</taxon>
        <taxon>Oikopleura</taxon>
    </lineage>
</organism>
<proteinExistence type="predicted"/>
<reference evidence="1" key="1">
    <citation type="journal article" date="2010" name="Science">
        <title>Plasticity of animal genome architecture unmasked by rapid evolution of a pelagic tunicate.</title>
        <authorList>
            <person name="Denoeud F."/>
            <person name="Henriet S."/>
            <person name="Mungpakdee S."/>
            <person name="Aury J.M."/>
            <person name="Da Silva C."/>
            <person name="Brinkmann H."/>
            <person name="Mikhaleva J."/>
            <person name="Olsen L.C."/>
            <person name="Jubin C."/>
            <person name="Canestro C."/>
            <person name="Bouquet J.M."/>
            <person name="Danks G."/>
            <person name="Poulain J."/>
            <person name="Campsteijn C."/>
            <person name="Adamski M."/>
            <person name="Cross I."/>
            <person name="Yadetie F."/>
            <person name="Muffato M."/>
            <person name="Louis A."/>
            <person name="Butcher S."/>
            <person name="Tsagkogeorga G."/>
            <person name="Konrad A."/>
            <person name="Singh S."/>
            <person name="Jensen M.F."/>
            <person name="Cong E.H."/>
            <person name="Eikeseth-Otteraa H."/>
            <person name="Noel B."/>
            <person name="Anthouard V."/>
            <person name="Porcel B.M."/>
            <person name="Kachouri-Lafond R."/>
            <person name="Nishino A."/>
            <person name="Ugolini M."/>
            <person name="Chourrout P."/>
            <person name="Nishida H."/>
            <person name="Aasland R."/>
            <person name="Huzurbazar S."/>
            <person name="Westhof E."/>
            <person name="Delsuc F."/>
            <person name="Lehrach H."/>
            <person name="Reinhardt R."/>
            <person name="Weissenbach J."/>
            <person name="Roy S.W."/>
            <person name="Artiguenave F."/>
            <person name="Postlethwait J.H."/>
            <person name="Manak J.R."/>
            <person name="Thompson E.M."/>
            <person name="Jaillon O."/>
            <person name="Du Pasquier L."/>
            <person name="Boudinot P."/>
            <person name="Liberles D.A."/>
            <person name="Volff J.N."/>
            <person name="Philippe H."/>
            <person name="Lenhard B."/>
            <person name="Roest Crollius H."/>
            <person name="Wincker P."/>
            <person name="Chourrout D."/>
        </authorList>
    </citation>
    <scope>NUCLEOTIDE SEQUENCE [LARGE SCALE GENOMIC DNA]</scope>
</reference>
<gene>
    <name evidence="1" type="ORF">GSOID_T00022412001</name>
</gene>
<accession>E4YY76</accession>
<sequence>MTSKHYSISSRVWANFLILSRPHKKGIVFDPYTGRAWNFSQTLCEHLACSSSTTERDFVCSGIPGPSVCLFDFHENKCATTDHHLPQNPSCSFTFKNQSYLFVFRGDFFDIVHVVSIVTKRLNTFSSPLRYKKQFKITFMEQVKTLQDAESPNRSAKMQVIYDTLKPAKNSVNLVHFALTLELEMAQKLTTLLTLDMENQRLSEFTYFHPDTRQLDVEFKKSLDWPHWKRLPVLKNPLLK</sequence>
<protein>
    <submittedName>
        <fullName evidence="1">Uncharacterized protein</fullName>
    </submittedName>
</protein>
<dbReference type="Proteomes" id="UP000011014">
    <property type="component" value="Unassembled WGS sequence"/>
</dbReference>
<dbReference type="AlphaFoldDB" id="E4YY76"/>
<name>E4YY76_OIKDI</name>
<feature type="non-terminal residue" evidence="1">
    <location>
        <position position="240"/>
    </location>
</feature>
<dbReference type="EMBL" id="FN655914">
    <property type="protein sequence ID" value="CBY40404.1"/>
    <property type="molecule type" value="Genomic_DNA"/>
</dbReference>
<evidence type="ECO:0000313" key="1">
    <source>
        <dbReference type="EMBL" id="CBY40404.1"/>
    </source>
</evidence>